<evidence type="ECO:0000313" key="2">
    <source>
        <dbReference type="EMBL" id="MCD2196976.1"/>
    </source>
</evidence>
<feature type="transmembrane region" description="Helical" evidence="1">
    <location>
        <begin position="122"/>
        <end position="141"/>
    </location>
</feature>
<name>A0ABS8PHY4_9PSEU</name>
<feature type="transmembrane region" description="Helical" evidence="1">
    <location>
        <begin position="153"/>
        <end position="172"/>
    </location>
</feature>
<feature type="transmembrane region" description="Helical" evidence="1">
    <location>
        <begin position="289"/>
        <end position="307"/>
    </location>
</feature>
<dbReference type="RefSeq" id="WP_230738868.1">
    <property type="nucleotide sequence ID" value="NZ_JAJNDB010000007.1"/>
</dbReference>
<keyword evidence="1" id="KW-1133">Transmembrane helix</keyword>
<sequence length="344" mass="36237">MTTTTEPVDRRVRTVTDRRAAWTLVALAPLSAEATFSGISTPFIWLGLLLLVPMYGGGALLVRELARRSGTGWPGMLVLGLAYELAEDGIGLQDLTSTHLYTAADWGPRVLGLNTTFWEAQLGYHLVFTVLIPIALTEMMFREHGPRPYHHRRGLVVTAGVFVVGVALVRAFPASQDPGYHLPWSALVGFLAAIAVLATLALAVLPRLGPVRPSPVVSPPGPRTAALVSGVTTLVFLGLIWPLGPDSGHPAVGSGAWVWIPMVAALGVAVAVGWRVARWCATDGFDDHHRIWLIGGALVAHTVNAAASGIVGGSAALSTAIAAVVLAATVLALRRLDRHVARGA</sequence>
<evidence type="ECO:0000313" key="3">
    <source>
        <dbReference type="Proteomes" id="UP001199469"/>
    </source>
</evidence>
<accession>A0ABS8PHY4</accession>
<reference evidence="2 3" key="1">
    <citation type="submission" date="2021-11" db="EMBL/GenBank/DDBJ databases">
        <title>Draft genome sequence of Actinomycetospora sp. SF1 isolated from the rhizosphere soil.</title>
        <authorList>
            <person name="Duangmal K."/>
            <person name="Chantavorakit T."/>
        </authorList>
    </citation>
    <scope>NUCLEOTIDE SEQUENCE [LARGE SCALE GENOMIC DNA]</scope>
    <source>
        <strain evidence="2 3">TBRC 5722</strain>
    </source>
</reference>
<evidence type="ECO:0000256" key="1">
    <source>
        <dbReference type="SAM" id="Phobius"/>
    </source>
</evidence>
<feature type="transmembrane region" description="Helical" evidence="1">
    <location>
        <begin position="184"/>
        <end position="205"/>
    </location>
</feature>
<feature type="transmembrane region" description="Helical" evidence="1">
    <location>
        <begin position="20"/>
        <end position="37"/>
    </location>
</feature>
<comment type="caution">
    <text evidence="2">The sequence shown here is derived from an EMBL/GenBank/DDBJ whole genome shotgun (WGS) entry which is preliminary data.</text>
</comment>
<protein>
    <submittedName>
        <fullName evidence="2">Uncharacterized protein</fullName>
    </submittedName>
</protein>
<organism evidence="2 3">
    <name type="scientific">Actinomycetospora endophytica</name>
    <dbReference type="NCBI Taxonomy" id="2291215"/>
    <lineage>
        <taxon>Bacteria</taxon>
        <taxon>Bacillati</taxon>
        <taxon>Actinomycetota</taxon>
        <taxon>Actinomycetes</taxon>
        <taxon>Pseudonocardiales</taxon>
        <taxon>Pseudonocardiaceae</taxon>
        <taxon>Actinomycetospora</taxon>
    </lineage>
</organism>
<gene>
    <name evidence="2" type="ORF">LQ327_26755</name>
</gene>
<keyword evidence="3" id="KW-1185">Reference proteome</keyword>
<feature type="transmembrane region" description="Helical" evidence="1">
    <location>
        <begin position="43"/>
        <end position="62"/>
    </location>
</feature>
<keyword evidence="1" id="KW-0812">Transmembrane</keyword>
<feature type="transmembrane region" description="Helical" evidence="1">
    <location>
        <begin position="313"/>
        <end position="333"/>
    </location>
</feature>
<feature type="transmembrane region" description="Helical" evidence="1">
    <location>
        <begin position="225"/>
        <end position="244"/>
    </location>
</feature>
<dbReference type="EMBL" id="JAJNDB010000007">
    <property type="protein sequence ID" value="MCD2196976.1"/>
    <property type="molecule type" value="Genomic_DNA"/>
</dbReference>
<dbReference type="Proteomes" id="UP001199469">
    <property type="component" value="Unassembled WGS sequence"/>
</dbReference>
<feature type="transmembrane region" description="Helical" evidence="1">
    <location>
        <begin position="69"/>
        <end position="86"/>
    </location>
</feature>
<keyword evidence="1" id="KW-0472">Membrane</keyword>
<proteinExistence type="predicted"/>
<feature type="transmembrane region" description="Helical" evidence="1">
    <location>
        <begin position="256"/>
        <end position="277"/>
    </location>
</feature>